<dbReference type="Proteomes" id="UP000093104">
    <property type="component" value="Unassembled WGS sequence"/>
</dbReference>
<organism evidence="1 2">
    <name type="scientific">Pseudomonas syringae</name>
    <dbReference type="NCBI Taxonomy" id="317"/>
    <lineage>
        <taxon>Bacteria</taxon>
        <taxon>Pseudomonadati</taxon>
        <taxon>Pseudomonadota</taxon>
        <taxon>Gammaproteobacteria</taxon>
        <taxon>Pseudomonadales</taxon>
        <taxon>Pseudomonadaceae</taxon>
        <taxon>Pseudomonas</taxon>
    </lineage>
</organism>
<dbReference type="Pfam" id="PF08889">
    <property type="entry name" value="WbqC"/>
    <property type="match status" value="1"/>
</dbReference>
<dbReference type="RefSeq" id="WP_240500415.1">
    <property type="nucleotide sequence ID" value="NZ_LGSI01000054.1"/>
</dbReference>
<proteinExistence type="predicted"/>
<evidence type="ECO:0000313" key="2">
    <source>
        <dbReference type="Proteomes" id="UP000093104"/>
    </source>
</evidence>
<gene>
    <name evidence="1" type="ORF">AFK24_18950</name>
</gene>
<protein>
    <submittedName>
        <fullName evidence="1">WbqC-like protein</fullName>
    </submittedName>
</protein>
<dbReference type="AlphaFoldDB" id="A0A1C7Z4K2"/>
<dbReference type="InterPro" id="IPR014985">
    <property type="entry name" value="WbqC"/>
</dbReference>
<comment type="caution">
    <text evidence="1">The sequence shown here is derived from an EMBL/GenBank/DDBJ whole genome shotgun (WGS) entry which is preliminary data.</text>
</comment>
<name>A0A1C7Z4K2_PSESX</name>
<accession>A0A1C7Z4K2</accession>
<dbReference type="EMBL" id="LGSI01000054">
    <property type="protein sequence ID" value="OCR23458.1"/>
    <property type="molecule type" value="Genomic_DNA"/>
</dbReference>
<evidence type="ECO:0000313" key="1">
    <source>
        <dbReference type="EMBL" id="OCR23458.1"/>
    </source>
</evidence>
<dbReference type="PATRIC" id="fig|317.243.peg.2552"/>
<reference evidence="1 2" key="1">
    <citation type="submission" date="2015-07" db="EMBL/GenBank/DDBJ databases">
        <title>Draft genome sequence of a diazotrophic, plant growth-promoting rhizobacterium of the Pseudomonas syringae complex.</title>
        <authorList>
            <person name="Patten C.L."/>
            <person name="Jeong H."/>
        </authorList>
    </citation>
    <scope>NUCLEOTIDE SEQUENCE [LARGE SCALE GENOMIC DNA]</scope>
    <source>
        <strain evidence="1 2">GR12-2</strain>
    </source>
</reference>
<sequence>MARTIAMMQPYLFPYLGYFQLIAAADVFVLGDDLQYIRSGWVNRNRILNNGEAKLITFPLKKDRFELPIMQRQFIDTFSDEAERLINIITQNYRKAPYFEQVMPLVTRLIRFPQQNLALYAEHVIRELCAYLHIVTPILRGSDLKLNSCTDKQDRVINIAHTFAATTFLNPIGGAELYDRDLFARNGLLVRFFKMDEVVYRQLGKPFVPNLSIIDVLMFNCVEQVQAMLACFTVSDGAGGNQEDLLAELVSQQDATKPSFTRTAVE</sequence>